<dbReference type="OrthoDB" id="272987at2759"/>
<evidence type="ECO:0000313" key="3">
    <source>
        <dbReference type="Proteomes" id="UP000054560"/>
    </source>
</evidence>
<feature type="non-terminal residue" evidence="2">
    <location>
        <position position="66"/>
    </location>
</feature>
<gene>
    <name evidence="2" type="ORF">SARC_16419</name>
</gene>
<proteinExistence type="predicted"/>
<protein>
    <recommendedName>
        <fullName evidence="1">Conserved Oligomeric Golgi complex subunit 6 C-terminal domain-containing protein</fullName>
    </recommendedName>
</protein>
<dbReference type="GeneID" id="25916923"/>
<organism evidence="2 3">
    <name type="scientific">Sphaeroforma arctica JP610</name>
    <dbReference type="NCBI Taxonomy" id="667725"/>
    <lineage>
        <taxon>Eukaryota</taxon>
        <taxon>Ichthyosporea</taxon>
        <taxon>Ichthyophonida</taxon>
        <taxon>Sphaeroforma</taxon>
    </lineage>
</organism>
<name>A0A0L0F4E1_9EUKA</name>
<reference evidence="2 3" key="1">
    <citation type="submission" date="2011-02" db="EMBL/GenBank/DDBJ databases">
        <title>The Genome Sequence of Sphaeroforma arctica JP610.</title>
        <authorList>
            <consortium name="The Broad Institute Genome Sequencing Platform"/>
            <person name="Russ C."/>
            <person name="Cuomo C."/>
            <person name="Young S.K."/>
            <person name="Zeng Q."/>
            <person name="Gargeya S."/>
            <person name="Alvarado L."/>
            <person name="Berlin A."/>
            <person name="Chapman S.B."/>
            <person name="Chen Z."/>
            <person name="Freedman E."/>
            <person name="Gellesch M."/>
            <person name="Goldberg J."/>
            <person name="Griggs A."/>
            <person name="Gujja S."/>
            <person name="Heilman E."/>
            <person name="Heiman D."/>
            <person name="Howarth C."/>
            <person name="Mehta T."/>
            <person name="Neiman D."/>
            <person name="Pearson M."/>
            <person name="Roberts A."/>
            <person name="Saif S."/>
            <person name="Shea T."/>
            <person name="Shenoy N."/>
            <person name="Sisk P."/>
            <person name="Stolte C."/>
            <person name="Sykes S."/>
            <person name="White J."/>
            <person name="Yandava C."/>
            <person name="Burger G."/>
            <person name="Gray M.W."/>
            <person name="Holland P.W.H."/>
            <person name="King N."/>
            <person name="Lang F.B.F."/>
            <person name="Roger A.J."/>
            <person name="Ruiz-Trillo I."/>
            <person name="Haas B."/>
            <person name="Nusbaum C."/>
            <person name="Birren B."/>
        </authorList>
    </citation>
    <scope>NUCLEOTIDE SEQUENCE [LARGE SCALE GENOMIC DNA]</scope>
    <source>
        <strain evidence="2 3">JP610</strain>
    </source>
</reference>
<dbReference type="Pfam" id="PF20653">
    <property type="entry name" value="COG6_C"/>
    <property type="match status" value="1"/>
</dbReference>
<keyword evidence="3" id="KW-1185">Reference proteome</keyword>
<feature type="domain" description="Conserved Oligomeric Golgi complex subunit 6 C-terminal" evidence="1">
    <location>
        <begin position="4"/>
        <end position="66"/>
    </location>
</feature>
<sequence>MSILVALLDAAKHTSSTMTSANRAVYMINIISAVQSSLGLYEFADGTLKTMDEKMSVYVSDMEHAQ</sequence>
<evidence type="ECO:0000259" key="1">
    <source>
        <dbReference type="Pfam" id="PF20653"/>
    </source>
</evidence>
<accession>A0A0L0F4E1</accession>
<dbReference type="InterPro" id="IPR048369">
    <property type="entry name" value="COG6_C"/>
</dbReference>
<dbReference type="AlphaFoldDB" id="A0A0L0F4E1"/>
<dbReference type="EMBL" id="KQ249634">
    <property type="protein sequence ID" value="KNC71048.1"/>
    <property type="molecule type" value="Genomic_DNA"/>
</dbReference>
<dbReference type="RefSeq" id="XP_014144950.1">
    <property type="nucleotide sequence ID" value="XM_014289475.1"/>
</dbReference>
<dbReference type="Proteomes" id="UP000054560">
    <property type="component" value="Unassembled WGS sequence"/>
</dbReference>
<evidence type="ECO:0000313" key="2">
    <source>
        <dbReference type="EMBL" id="KNC71048.1"/>
    </source>
</evidence>